<dbReference type="EMBL" id="CAUJNA010000784">
    <property type="protein sequence ID" value="CAJ1381169.1"/>
    <property type="molecule type" value="Genomic_DNA"/>
</dbReference>
<protein>
    <submittedName>
        <fullName evidence="2">Uncharacterized protein</fullName>
    </submittedName>
</protein>
<dbReference type="Proteomes" id="UP001178507">
    <property type="component" value="Unassembled WGS sequence"/>
</dbReference>
<gene>
    <name evidence="2" type="ORF">EVOR1521_LOCUS8944</name>
</gene>
<evidence type="ECO:0000313" key="3">
    <source>
        <dbReference type="Proteomes" id="UP001178507"/>
    </source>
</evidence>
<accession>A0AA36I7L8</accession>
<sequence>MPWADKKSGDKKKRDKDTDKAPAKVLACKEWHLPLKALLRAYPDEAGCVLKVGGGSVREALAPKNLRKKLNAEKSELINRPAMGLNLAAAALEAGMEAAAAEDLFGDLGLPTLLEKLGGAEGKKALQLTQKGASADKDKAIAKLADGASRLLAAAVAAAEMRAALSDLKGWAQNVPRPDQQAPKIQAWTAKPSDERLLVQGMASALCSRFYWGGDRRTRRQENAAEAAQAAEDALLAELEEAAPDAALVSWRESDETLGLLKALFALVPEEVRTAHGLQKLQTAVEAMSKAPARGPLNKIAGRVREVSEAAEALRAAHAPESKPAE</sequence>
<feature type="region of interest" description="Disordered" evidence="1">
    <location>
        <begin position="1"/>
        <end position="22"/>
    </location>
</feature>
<reference evidence="2" key="1">
    <citation type="submission" date="2023-08" db="EMBL/GenBank/DDBJ databases">
        <authorList>
            <person name="Chen Y."/>
            <person name="Shah S."/>
            <person name="Dougan E. K."/>
            <person name="Thang M."/>
            <person name="Chan C."/>
        </authorList>
    </citation>
    <scope>NUCLEOTIDE SEQUENCE</scope>
</reference>
<comment type="caution">
    <text evidence="2">The sequence shown here is derived from an EMBL/GenBank/DDBJ whole genome shotgun (WGS) entry which is preliminary data.</text>
</comment>
<keyword evidence="3" id="KW-1185">Reference proteome</keyword>
<proteinExistence type="predicted"/>
<name>A0AA36I7L8_9DINO</name>
<dbReference type="AlphaFoldDB" id="A0AA36I7L8"/>
<evidence type="ECO:0000313" key="2">
    <source>
        <dbReference type="EMBL" id="CAJ1381169.1"/>
    </source>
</evidence>
<evidence type="ECO:0000256" key="1">
    <source>
        <dbReference type="SAM" id="MobiDB-lite"/>
    </source>
</evidence>
<organism evidence="2 3">
    <name type="scientific">Effrenium voratum</name>
    <dbReference type="NCBI Taxonomy" id="2562239"/>
    <lineage>
        <taxon>Eukaryota</taxon>
        <taxon>Sar</taxon>
        <taxon>Alveolata</taxon>
        <taxon>Dinophyceae</taxon>
        <taxon>Suessiales</taxon>
        <taxon>Symbiodiniaceae</taxon>
        <taxon>Effrenium</taxon>
    </lineage>
</organism>